<name>A0A552UA69_9SPHN</name>
<dbReference type="EMBL" id="VJWA01000002">
    <property type="protein sequence ID" value="TRW15089.1"/>
    <property type="molecule type" value="Genomic_DNA"/>
</dbReference>
<dbReference type="SUPFAM" id="SSF56300">
    <property type="entry name" value="Metallo-dependent phosphatases"/>
    <property type="match status" value="1"/>
</dbReference>
<accession>A0A552UA69</accession>
<dbReference type="Pfam" id="PF00149">
    <property type="entry name" value="Metallophos"/>
    <property type="match status" value="1"/>
</dbReference>
<protein>
    <submittedName>
        <fullName evidence="6">Metallophosphoesterase</fullName>
    </submittedName>
</protein>
<keyword evidence="1" id="KW-0479">Metal-binding</keyword>
<evidence type="ECO:0000313" key="6">
    <source>
        <dbReference type="EMBL" id="TRW15089.1"/>
    </source>
</evidence>
<dbReference type="PANTHER" id="PTHR42988:SF2">
    <property type="entry name" value="CYCLIC NUCLEOTIDE PHOSPHODIESTERASE CBUA0032-RELATED"/>
    <property type="match status" value="1"/>
</dbReference>
<reference evidence="6 7" key="1">
    <citation type="submission" date="2019-07" db="EMBL/GenBank/DDBJ databases">
        <title>Novel species isolated from glacier.</title>
        <authorList>
            <person name="Liu Q."/>
            <person name="Xin Y.-H."/>
        </authorList>
    </citation>
    <scope>NUCLEOTIDE SEQUENCE [LARGE SCALE GENOMIC DNA]</scope>
    <source>
        <strain evidence="6 7">LB1R16</strain>
    </source>
</reference>
<comment type="caution">
    <text evidence="6">The sequence shown here is derived from an EMBL/GenBank/DDBJ whole genome shotgun (WGS) entry which is preliminary data.</text>
</comment>
<dbReference type="PANTHER" id="PTHR42988">
    <property type="entry name" value="PHOSPHOHYDROLASE"/>
    <property type="match status" value="1"/>
</dbReference>
<dbReference type="GO" id="GO:0046872">
    <property type="term" value="F:metal ion binding"/>
    <property type="evidence" value="ECO:0007669"/>
    <property type="project" value="UniProtKB-KW"/>
</dbReference>
<dbReference type="InterPro" id="IPR004843">
    <property type="entry name" value="Calcineurin-like_PHP"/>
</dbReference>
<evidence type="ECO:0000256" key="1">
    <source>
        <dbReference type="ARBA" id="ARBA00022723"/>
    </source>
</evidence>
<dbReference type="OrthoDB" id="651281at2"/>
<keyword evidence="2" id="KW-0378">Hydrolase</keyword>
<keyword evidence="3" id="KW-0408">Iron</keyword>
<dbReference type="Proteomes" id="UP000317894">
    <property type="component" value="Unassembled WGS sequence"/>
</dbReference>
<evidence type="ECO:0000259" key="5">
    <source>
        <dbReference type="Pfam" id="PF00149"/>
    </source>
</evidence>
<evidence type="ECO:0000313" key="7">
    <source>
        <dbReference type="Proteomes" id="UP000317894"/>
    </source>
</evidence>
<organism evidence="6 7">
    <name type="scientific">Glacieibacterium frigidum</name>
    <dbReference type="NCBI Taxonomy" id="2593303"/>
    <lineage>
        <taxon>Bacteria</taxon>
        <taxon>Pseudomonadati</taxon>
        <taxon>Pseudomonadota</taxon>
        <taxon>Alphaproteobacteria</taxon>
        <taxon>Sphingomonadales</taxon>
        <taxon>Sphingosinicellaceae</taxon>
        <taxon>Glacieibacterium</taxon>
    </lineage>
</organism>
<evidence type="ECO:0000256" key="3">
    <source>
        <dbReference type="ARBA" id="ARBA00023004"/>
    </source>
</evidence>
<keyword evidence="7" id="KW-1185">Reference proteome</keyword>
<sequence>MAQIAHLSDVHFGRHDPAAVAAVLADLDTARPDLVVVSGDFTQRARRSQFREARAFLQDIEGLGLKWLGVPGNHDIPLYDVARRFLTPLKRYRHFITRDLTPRFAAPGVAVVGINTARSLTIADGRVSVAQIAELPALFADASADAMRVLVTHHPLVALPWGEEGALLGAAGRSPRALAAAVEASVDVLLAGHHHRSFAGSAESVAATHGSLLVVQAGTATSTRVRGERNSYNLIRIGTDTGEIEVRVRDTGAFETGRIECHRLADGRWTTESRPSAP</sequence>
<feature type="domain" description="Calcineurin-like phosphoesterase" evidence="5">
    <location>
        <begin position="3"/>
        <end position="196"/>
    </location>
</feature>
<dbReference type="RefSeq" id="WP_144335258.1">
    <property type="nucleotide sequence ID" value="NZ_VJWA01000002.1"/>
</dbReference>
<evidence type="ECO:0000256" key="4">
    <source>
        <dbReference type="ARBA" id="ARBA00025742"/>
    </source>
</evidence>
<dbReference type="AlphaFoldDB" id="A0A552UA69"/>
<dbReference type="InterPro" id="IPR029052">
    <property type="entry name" value="Metallo-depent_PP-like"/>
</dbReference>
<proteinExistence type="inferred from homology"/>
<dbReference type="InterPro" id="IPR050884">
    <property type="entry name" value="CNP_phosphodiesterase-III"/>
</dbReference>
<comment type="similarity">
    <text evidence="4">Belongs to the cyclic nucleotide phosphodiesterase class-III family.</text>
</comment>
<dbReference type="Gene3D" id="3.60.21.10">
    <property type="match status" value="1"/>
</dbReference>
<dbReference type="GO" id="GO:0016787">
    <property type="term" value="F:hydrolase activity"/>
    <property type="evidence" value="ECO:0007669"/>
    <property type="project" value="UniProtKB-KW"/>
</dbReference>
<evidence type="ECO:0000256" key="2">
    <source>
        <dbReference type="ARBA" id="ARBA00022801"/>
    </source>
</evidence>
<gene>
    <name evidence="6" type="ORF">FMM06_15690</name>
</gene>